<comment type="caution">
    <text evidence="1">The sequence shown here is derived from an EMBL/GenBank/DDBJ whole genome shotgun (WGS) entry which is preliminary data.</text>
</comment>
<gene>
    <name evidence="1" type="ORF">JK358_00050</name>
</gene>
<dbReference type="EMBL" id="JAERRJ010000001">
    <property type="protein sequence ID" value="MBL1072779.1"/>
    <property type="molecule type" value="Genomic_DNA"/>
</dbReference>
<evidence type="ECO:0000313" key="2">
    <source>
        <dbReference type="Proteomes" id="UP000602198"/>
    </source>
</evidence>
<evidence type="ECO:0000313" key="1">
    <source>
        <dbReference type="EMBL" id="MBL1072779.1"/>
    </source>
</evidence>
<evidence type="ECO:0008006" key="3">
    <source>
        <dbReference type="Google" id="ProtNLM"/>
    </source>
</evidence>
<name>A0ABS1LX85_9NOCA</name>
<proteinExistence type="predicted"/>
<keyword evidence="2" id="KW-1185">Reference proteome</keyword>
<protein>
    <recommendedName>
        <fullName evidence="3">Bacterial Pleckstrin homology domain-containing protein</fullName>
    </recommendedName>
</protein>
<sequence length="117" mass="13053">MAAVTIDGRNLVVEMPGWEKVWALKGRLEVPLRQVRGIKVDSAYAERPKGIRFPGTYIPKVITAGTYLHQGEKIFWDVRDPQQSVVIDLSGGKYSKLVLQVEHPDQVVSEVRAAIGK</sequence>
<organism evidence="1 2">
    <name type="scientific">Nocardia acididurans</name>
    <dbReference type="NCBI Taxonomy" id="2802282"/>
    <lineage>
        <taxon>Bacteria</taxon>
        <taxon>Bacillati</taxon>
        <taxon>Actinomycetota</taxon>
        <taxon>Actinomycetes</taxon>
        <taxon>Mycobacteriales</taxon>
        <taxon>Nocardiaceae</taxon>
        <taxon>Nocardia</taxon>
    </lineage>
</organism>
<dbReference type="Proteomes" id="UP000602198">
    <property type="component" value="Unassembled WGS sequence"/>
</dbReference>
<reference evidence="1 2" key="1">
    <citation type="submission" date="2021-01" db="EMBL/GenBank/DDBJ databases">
        <title>WGS of actinomycetes isolated from Thailand.</title>
        <authorList>
            <person name="Thawai C."/>
        </authorList>
    </citation>
    <scope>NUCLEOTIDE SEQUENCE [LARGE SCALE GENOMIC DNA]</scope>
    <source>
        <strain evidence="1 2">LPG 2</strain>
    </source>
</reference>
<accession>A0ABS1LX85</accession>
<dbReference type="RefSeq" id="WP_201941770.1">
    <property type="nucleotide sequence ID" value="NZ_JAERRJ010000001.1"/>
</dbReference>